<comment type="similarity">
    <text evidence="2">Belongs to the adenosylhomocysteinase family.</text>
</comment>
<dbReference type="Pfam" id="PF00670">
    <property type="entry name" value="AdoHcyase_NAD"/>
    <property type="match status" value="1"/>
</dbReference>
<dbReference type="Gene3D" id="3.40.50.720">
    <property type="entry name" value="NAD(P)-binding Rossmann-like Domain"/>
    <property type="match status" value="1"/>
</dbReference>
<keyword evidence="4" id="KW-0520">NAD</keyword>
<dbReference type="Pfam" id="PF05221">
    <property type="entry name" value="AdoHcyase"/>
    <property type="match status" value="2"/>
</dbReference>
<dbReference type="InterPro" id="IPR042172">
    <property type="entry name" value="Adenosylhomocyst_ase-like_sf"/>
</dbReference>
<proteinExistence type="inferred from homology"/>
<dbReference type="InterPro" id="IPR036291">
    <property type="entry name" value="NAD(P)-bd_dom_sf"/>
</dbReference>
<dbReference type="InterPro" id="IPR015878">
    <property type="entry name" value="Ado_hCys_hydrolase_NAD-bd"/>
</dbReference>
<evidence type="ECO:0000256" key="3">
    <source>
        <dbReference type="ARBA" id="ARBA00022563"/>
    </source>
</evidence>
<dbReference type="SUPFAM" id="SSF52283">
    <property type="entry name" value="Formate/glycerate dehydrogenase catalytic domain-like"/>
    <property type="match status" value="1"/>
</dbReference>
<comment type="caution">
    <text evidence="7">The sequence shown here is derived from an EMBL/GenBank/DDBJ whole genome shotgun (WGS) entry which is preliminary data.</text>
</comment>
<accession>A0A7X9TAY9</accession>
<dbReference type="GO" id="GO:0005829">
    <property type="term" value="C:cytosol"/>
    <property type="evidence" value="ECO:0007669"/>
    <property type="project" value="TreeGrafter"/>
</dbReference>
<evidence type="ECO:0000256" key="5">
    <source>
        <dbReference type="SAM" id="MobiDB-lite"/>
    </source>
</evidence>
<feature type="region of interest" description="Disordered" evidence="5">
    <location>
        <begin position="515"/>
        <end position="549"/>
    </location>
</feature>
<dbReference type="RefSeq" id="WP_170104202.1">
    <property type="nucleotide sequence ID" value="NZ_JABAGR010000006.1"/>
</dbReference>
<dbReference type="EMBL" id="JABAGR010000006">
    <property type="protein sequence ID" value="NMF26138.1"/>
    <property type="molecule type" value="Genomic_DNA"/>
</dbReference>
<dbReference type="AlphaFoldDB" id="A0A7X9TAY9"/>
<protein>
    <submittedName>
        <fullName evidence="7">Adenosylhomocysteinase</fullName>
        <ecNumber evidence="7">3.3.1.1</ecNumber>
    </submittedName>
</protein>
<dbReference type="Gene3D" id="3.40.50.1480">
    <property type="entry name" value="Adenosylhomocysteinase-like"/>
    <property type="match status" value="1"/>
</dbReference>
<dbReference type="SMART" id="SM00996">
    <property type="entry name" value="AdoHcyase"/>
    <property type="match status" value="1"/>
</dbReference>
<dbReference type="PANTHER" id="PTHR23420">
    <property type="entry name" value="ADENOSYLHOMOCYSTEINASE"/>
    <property type="match status" value="1"/>
</dbReference>
<dbReference type="GO" id="GO:0033353">
    <property type="term" value="P:S-adenosylmethionine cycle"/>
    <property type="evidence" value="ECO:0007669"/>
    <property type="project" value="TreeGrafter"/>
</dbReference>
<dbReference type="SMART" id="SM00997">
    <property type="entry name" value="AdoHcyase_NAD"/>
    <property type="match status" value="1"/>
</dbReference>
<keyword evidence="3" id="KW-0554">One-carbon metabolism</keyword>
<dbReference type="NCBIfam" id="NF004009">
    <property type="entry name" value="PRK05476.3-2"/>
    <property type="match status" value="1"/>
</dbReference>
<dbReference type="GO" id="GO:0006730">
    <property type="term" value="P:one-carbon metabolic process"/>
    <property type="evidence" value="ECO:0007669"/>
    <property type="project" value="UniProtKB-KW"/>
</dbReference>
<feature type="region of interest" description="Disordered" evidence="5">
    <location>
        <begin position="1"/>
        <end position="29"/>
    </location>
</feature>
<evidence type="ECO:0000256" key="2">
    <source>
        <dbReference type="ARBA" id="ARBA00007122"/>
    </source>
</evidence>
<dbReference type="Proteomes" id="UP000565613">
    <property type="component" value="Unassembled WGS sequence"/>
</dbReference>
<dbReference type="SUPFAM" id="SSF51735">
    <property type="entry name" value="NAD(P)-binding Rossmann-fold domains"/>
    <property type="match status" value="1"/>
</dbReference>
<name>A0A7X9TAY9_9ACTN</name>
<reference evidence="7 8" key="1">
    <citation type="submission" date="2020-04" db="EMBL/GenBank/DDBJ databases">
        <authorList>
            <person name="Hitch T.C.A."/>
            <person name="Wylensek D."/>
            <person name="Clavel T."/>
        </authorList>
    </citation>
    <scope>NUCLEOTIDE SEQUENCE [LARGE SCALE GENOMIC DNA]</scope>
    <source>
        <strain evidence="7 8">105184</strain>
    </source>
</reference>
<evidence type="ECO:0000256" key="4">
    <source>
        <dbReference type="ARBA" id="ARBA00023027"/>
    </source>
</evidence>
<dbReference type="NCBIfam" id="NF004005">
    <property type="entry name" value="PRK05476.2-3"/>
    <property type="match status" value="1"/>
</dbReference>
<organism evidence="7 8">
    <name type="scientific">Parafannyhessea umbonata</name>
    <dbReference type="NCBI Taxonomy" id="604330"/>
    <lineage>
        <taxon>Bacteria</taxon>
        <taxon>Bacillati</taxon>
        <taxon>Actinomycetota</taxon>
        <taxon>Coriobacteriia</taxon>
        <taxon>Coriobacteriales</taxon>
        <taxon>Atopobiaceae</taxon>
        <taxon>Parafannyhessea</taxon>
    </lineage>
</organism>
<evidence type="ECO:0000259" key="6">
    <source>
        <dbReference type="SMART" id="SM00997"/>
    </source>
</evidence>
<dbReference type="PANTHER" id="PTHR23420:SF0">
    <property type="entry name" value="ADENOSYLHOMOCYSTEINASE"/>
    <property type="match status" value="1"/>
</dbReference>
<evidence type="ECO:0000313" key="7">
    <source>
        <dbReference type="EMBL" id="NMF26138.1"/>
    </source>
</evidence>
<dbReference type="InterPro" id="IPR000043">
    <property type="entry name" value="Adenosylhomocysteinase-like"/>
</dbReference>
<evidence type="ECO:0000256" key="1">
    <source>
        <dbReference type="ARBA" id="ARBA00001911"/>
    </source>
</evidence>
<dbReference type="GO" id="GO:0004013">
    <property type="term" value="F:adenosylhomocysteinase activity"/>
    <property type="evidence" value="ECO:0007669"/>
    <property type="project" value="TreeGrafter"/>
</dbReference>
<keyword evidence="7" id="KW-0378">Hydrolase</keyword>
<sequence>MYPPQEVRPRVLQRHHTRSETREKPTPSGFAYHVSTTVGARRKDAPQCDPGGTTDTFAHWACAWAQATNSSLAGSRVLVDAQDLARGGGALALRMAEWGLVPTNDAAQADFTYPELPKRQDLSAADAWARAERGMPVSAELARRIAAEGLLAGVHIALSLIVEPKTAVLVERLAAAGATVGVYCHAHECDQAIANQIRARGYAIEADATWTPAQEREGSLRLMDRIRPNVVIDDGANFSRLMVMERPTLAARLVGVAEETTSGVRAFTAMQQEGELPFPVVAVNDSRLKTGFDNRHGTGETCAATTMSLVGPSFFSAAGGARVTVVGFGPVGEGFARRVRALGARVTVAEADPVRALEASFAGFAVAPLDSALPATDMAVSATGVRHTLPADALRLLPDGATVAVIGGIANEVALDQVLSQGGTLRPGEKDGVSWLDVPQGPTLRLLASGDGVNYAAGPGNPIEIMDLSFAVQLAAVEHLLRHAGSLPAKVLRLGPEVDRRIASIALETRGIRTESAPSTPTFVPDWRVTRYADTAGTTPAPTNRKRHA</sequence>
<gene>
    <name evidence="7" type="ORF">HF885_06815</name>
</gene>
<evidence type="ECO:0000313" key="8">
    <source>
        <dbReference type="Proteomes" id="UP000565613"/>
    </source>
</evidence>
<feature type="domain" description="S-adenosyl-L-homocysteine hydrolase NAD binding" evidence="6">
    <location>
        <begin position="294"/>
        <end position="460"/>
    </location>
</feature>
<comment type="cofactor">
    <cofactor evidence="1">
        <name>NAD(+)</name>
        <dbReference type="ChEBI" id="CHEBI:57540"/>
    </cofactor>
</comment>
<dbReference type="EC" id="3.3.1.1" evidence="7"/>